<dbReference type="Pfam" id="PF07729">
    <property type="entry name" value="FCD"/>
    <property type="match status" value="1"/>
</dbReference>
<dbReference type="SMART" id="SM00345">
    <property type="entry name" value="HTH_GNTR"/>
    <property type="match status" value="1"/>
</dbReference>
<dbReference type="OrthoDB" id="4084810at2"/>
<reference evidence="6 7" key="1">
    <citation type="submission" date="2018-05" db="EMBL/GenBank/DDBJ databases">
        <title>Brachybacterium sp. M1HQ-2T, whole genome shotgun sequence.</title>
        <authorList>
            <person name="Tuo L."/>
        </authorList>
    </citation>
    <scope>NUCLEOTIDE SEQUENCE [LARGE SCALE GENOMIC DNA]</scope>
    <source>
        <strain evidence="6 7">M1HQ-2</strain>
    </source>
</reference>
<dbReference type="PANTHER" id="PTHR43537:SF5">
    <property type="entry name" value="UXU OPERON TRANSCRIPTIONAL REGULATOR"/>
    <property type="match status" value="1"/>
</dbReference>
<dbReference type="Gene3D" id="1.20.120.530">
    <property type="entry name" value="GntR ligand-binding domain-like"/>
    <property type="match status" value="1"/>
</dbReference>
<comment type="caution">
    <text evidence="6">The sequence shown here is derived from an EMBL/GenBank/DDBJ whole genome shotgun (WGS) entry which is preliminary data.</text>
</comment>
<dbReference type="AlphaFoldDB" id="A0A2U2RMV1"/>
<dbReference type="SMART" id="SM00895">
    <property type="entry name" value="FCD"/>
    <property type="match status" value="1"/>
</dbReference>
<organism evidence="6 7">
    <name type="scientific">Brachybacterium endophyticum</name>
    <dbReference type="NCBI Taxonomy" id="2182385"/>
    <lineage>
        <taxon>Bacteria</taxon>
        <taxon>Bacillati</taxon>
        <taxon>Actinomycetota</taxon>
        <taxon>Actinomycetes</taxon>
        <taxon>Micrococcales</taxon>
        <taxon>Dermabacteraceae</taxon>
        <taxon>Brachybacterium</taxon>
    </lineage>
</organism>
<evidence type="ECO:0000259" key="5">
    <source>
        <dbReference type="PROSITE" id="PS50949"/>
    </source>
</evidence>
<feature type="domain" description="HTH gntR-type" evidence="5">
    <location>
        <begin position="5"/>
        <end position="72"/>
    </location>
</feature>
<dbReference type="InterPro" id="IPR036388">
    <property type="entry name" value="WH-like_DNA-bd_sf"/>
</dbReference>
<keyword evidence="2" id="KW-0238">DNA-binding</keyword>
<keyword evidence="1" id="KW-0805">Transcription regulation</keyword>
<dbReference type="InterPro" id="IPR008920">
    <property type="entry name" value="TF_FadR/GntR_C"/>
</dbReference>
<accession>A0A2U2RMV1</accession>
<sequence>MSTVLSKSQQAYSTVHDRILTGEYAPGERLVLGRIGQELGCSVVPVREAIRRLEAEGMVTFERNVGARVAVIDEQAYLETMETLSIIEGAAVSLAAPFVSIADLASAREVNDRMRALLEDFDPVEFTNLNERFHRALSGRCPNSHLNDLVDRGWTRLDRLRRSTFTYVPERAAASIQEHDRILQLIGEGADPRTIELAVREHRLATPKAYLHRTDDPGDPEVLASAPGASPATSSRSHRPTTQGAS</sequence>
<feature type="compositionally biased region" description="Low complexity" evidence="4">
    <location>
        <begin position="224"/>
        <end position="235"/>
    </location>
</feature>
<dbReference type="PROSITE" id="PS50949">
    <property type="entry name" value="HTH_GNTR"/>
    <property type="match status" value="1"/>
</dbReference>
<dbReference type="GO" id="GO:0003677">
    <property type="term" value="F:DNA binding"/>
    <property type="evidence" value="ECO:0007669"/>
    <property type="project" value="UniProtKB-KW"/>
</dbReference>
<dbReference type="InterPro" id="IPR011711">
    <property type="entry name" value="GntR_C"/>
</dbReference>
<dbReference type="EMBL" id="QFKX01000001">
    <property type="protein sequence ID" value="PWH07161.1"/>
    <property type="molecule type" value="Genomic_DNA"/>
</dbReference>
<dbReference type="Pfam" id="PF00392">
    <property type="entry name" value="GntR"/>
    <property type="match status" value="1"/>
</dbReference>
<dbReference type="SUPFAM" id="SSF46785">
    <property type="entry name" value="Winged helix' DNA-binding domain"/>
    <property type="match status" value="1"/>
</dbReference>
<dbReference type="Proteomes" id="UP000245590">
    <property type="component" value="Unassembled WGS sequence"/>
</dbReference>
<keyword evidence="7" id="KW-1185">Reference proteome</keyword>
<feature type="region of interest" description="Disordered" evidence="4">
    <location>
        <begin position="208"/>
        <end position="246"/>
    </location>
</feature>
<protein>
    <submittedName>
        <fullName evidence="6">GntR family transcriptional regulator</fullName>
    </submittedName>
</protein>
<evidence type="ECO:0000256" key="1">
    <source>
        <dbReference type="ARBA" id="ARBA00023015"/>
    </source>
</evidence>
<dbReference type="InterPro" id="IPR036390">
    <property type="entry name" value="WH_DNA-bd_sf"/>
</dbReference>
<proteinExistence type="predicted"/>
<dbReference type="GO" id="GO:0003700">
    <property type="term" value="F:DNA-binding transcription factor activity"/>
    <property type="evidence" value="ECO:0007669"/>
    <property type="project" value="InterPro"/>
</dbReference>
<keyword evidence="3" id="KW-0804">Transcription</keyword>
<evidence type="ECO:0000256" key="3">
    <source>
        <dbReference type="ARBA" id="ARBA00023163"/>
    </source>
</evidence>
<evidence type="ECO:0000256" key="2">
    <source>
        <dbReference type="ARBA" id="ARBA00023125"/>
    </source>
</evidence>
<name>A0A2U2RMV1_9MICO</name>
<evidence type="ECO:0000313" key="6">
    <source>
        <dbReference type="EMBL" id="PWH07161.1"/>
    </source>
</evidence>
<dbReference type="CDD" id="cd07377">
    <property type="entry name" value="WHTH_GntR"/>
    <property type="match status" value="1"/>
</dbReference>
<dbReference type="Gene3D" id="1.10.10.10">
    <property type="entry name" value="Winged helix-like DNA-binding domain superfamily/Winged helix DNA-binding domain"/>
    <property type="match status" value="1"/>
</dbReference>
<evidence type="ECO:0000256" key="4">
    <source>
        <dbReference type="SAM" id="MobiDB-lite"/>
    </source>
</evidence>
<gene>
    <name evidence="6" type="ORF">DEO23_00400</name>
</gene>
<dbReference type="SUPFAM" id="SSF48008">
    <property type="entry name" value="GntR ligand-binding domain-like"/>
    <property type="match status" value="1"/>
</dbReference>
<dbReference type="PANTHER" id="PTHR43537">
    <property type="entry name" value="TRANSCRIPTIONAL REGULATOR, GNTR FAMILY"/>
    <property type="match status" value="1"/>
</dbReference>
<dbReference type="RefSeq" id="WP_109274045.1">
    <property type="nucleotide sequence ID" value="NZ_QFKX01000001.1"/>
</dbReference>
<dbReference type="InterPro" id="IPR000524">
    <property type="entry name" value="Tscrpt_reg_HTH_GntR"/>
</dbReference>
<evidence type="ECO:0000313" key="7">
    <source>
        <dbReference type="Proteomes" id="UP000245590"/>
    </source>
</evidence>